<reference evidence="2" key="1">
    <citation type="journal article" date="2020" name="Nature">
        <title>Giant virus diversity and host interactions through global metagenomics.</title>
        <authorList>
            <person name="Schulz F."/>
            <person name="Roux S."/>
            <person name="Paez-Espino D."/>
            <person name="Jungbluth S."/>
            <person name="Walsh D.A."/>
            <person name="Denef V.J."/>
            <person name="McMahon K.D."/>
            <person name="Konstantinidis K.T."/>
            <person name="Eloe-Fadrosh E.A."/>
            <person name="Kyrpides N.C."/>
            <person name="Woyke T."/>
        </authorList>
    </citation>
    <scope>NUCLEOTIDE SEQUENCE</scope>
    <source>
        <strain evidence="2">GVMAG-S-1040241-154</strain>
    </source>
</reference>
<sequence length="332" mass="38591">MFKKKEEGFANSCSNDDSGVFEYSDESTYKENLDRYRSTLTENERNKFDRNTQRTYKKTFWLCVIYALIALVILLIGIFSQWGNSVFFTELFAFVITYIIGTIIIISLLTWSIYSFDFPEIKKELKSDANYCPDYWDNEYGEALKEEGEDYLFGEIEENQFNIKCKIDDNTVYRPLNIRAGPSEINQHNTGGLRSDVVKNLDSIYNLDTDPSKSKNDELAKLGLNEEEYKKFRKIMARTAGYNLVTDEVDASDNFLMEKNNTKALMFDADIFYSDSGNTDHKVPVMCDRVYPKYMAIEDLEWAKEHKTDKLNTFRCAYSKTCDIPWTEAGCN</sequence>
<feature type="transmembrane region" description="Helical" evidence="1">
    <location>
        <begin position="91"/>
        <end position="114"/>
    </location>
</feature>
<accession>A0A6C0JRI5</accession>
<evidence type="ECO:0000256" key="1">
    <source>
        <dbReference type="SAM" id="Phobius"/>
    </source>
</evidence>
<dbReference type="AlphaFoldDB" id="A0A6C0JRI5"/>
<feature type="transmembrane region" description="Helical" evidence="1">
    <location>
        <begin position="60"/>
        <end position="79"/>
    </location>
</feature>
<evidence type="ECO:0000313" key="2">
    <source>
        <dbReference type="EMBL" id="QHU07426.1"/>
    </source>
</evidence>
<keyword evidence="1" id="KW-1133">Transmembrane helix</keyword>
<name>A0A6C0JRI5_9ZZZZ</name>
<dbReference type="EMBL" id="MN740684">
    <property type="protein sequence ID" value="QHU07426.1"/>
    <property type="molecule type" value="Genomic_DNA"/>
</dbReference>
<protein>
    <submittedName>
        <fullName evidence="2">Uncharacterized protein</fullName>
    </submittedName>
</protein>
<organism evidence="2">
    <name type="scientific">viral metagenome</name>
    <dbReference type="NCBI Taxonomy" id="1070528"/>
    <lineage>
        <taxon>unclassified sequences</taxon>
        <taxon>metagenomes</taxon>
        <taxon>organismal metagenomes</taxon>
    </lineage>
</organism>
<keyword evidence="1" id="KW-0472">Membrane</keyword>
<keyword evidence="1" id="KW-0812">Transmembrane</keyword>
<proteinExistence type="predicted"/>